<evidence type="ECO:0000313" key="1">
    <source>
        <dbReference type="EMBL" id="KZT63776.1"/>
    </source>
</evidence>
<dbReference type="Proteomes" id="UP000076727">
    <property type="component" value="Unassembled WGS sequence"/>
</dbReference>
<sequence>MWKTSAIKRNLIEVLIKPIKLISEAVKSLLPVLVKTIKEVLLVKNRLEAIGGGSYFLGKYSLCFSARLTLDVRERARFRETLSKRSGYRGGSSSRANRERM</sequence>
<dbReference type="EMBL" id="KV429157">
    <property type="protein sequence ID" value="KZT63776.1"/>
    <property type="molecule type" value="Genomic_DNA"/>
</dbReference>
<evidence type="ECO:0000313" key="2">
    <source>
        <dbReference type="Proteomes" id="UP000076727"/>
    </source>
</evidence>
<gene>
    <name evidence="1" type="ORF">DAEQUDRAFT_770281</name>
</gene>
<reference evidence="1 2" key="1">
    <citation type="journal article" date="2016" name="Mol. Biol. Evol.">
        <title>Comparative Genomics of Early-Diverging Mushroom-Forming Fungi Provides Insights into the Origins of Lignocellulose Decay Capabilities.</title>
        <authorList>
            <person name="Nagy L.G."/>
            <person name="Riley R."/>
            <person name="Tritt A."/>
            <person name="Adam C."/>
            <person name="Daum C."/>
            <person name="Floudas D."/>
            <person name="Sun H."/>
            <person name="Yadav J.S."/>
            <person name="Pangilinan J."/>
            <person name="Larsson K.H."/>
            <person name="Matsuura K."/>
            <person name="Barry K."/>
            <person name="Labutti K."/>
            <person name="Kuo R."/>
            <person name="Ohm R.A."/>
            <person name="Bhattacharya S.S."/>
            <person name="Shirouzu T."/>
            <person name="Yoshinaga Y."/>
            <person name="Martin F.M."/>
            <person name="Grigoriev I.V."/>
            <person name="Hibbett D.S."/>
        </authorList>
    </citation>
    <scope>NUCLEOTIDE SEQUENCE [LARGE SCALE GENOMIC DNA]</scope>
    <source>
        <strain evidence="1 2">L-15889</strain>
    </source>
</reference>
<name>A0A165KYY5_9APHY</name>
<proteinExistence type="predicted"/>
<accession>A0A165KYY5</accession>
<dbReference type="AlphaFoldDB" id="A0A165KYY5"/>
<keyword evidence="2" id="KW-1185">Reference proteome</keyword>
<protein>
    <submittedName>
        <fullName evidence="1">Uncharacterized protein</fullName>
    </submittedName>
</protein>
<organism evidence="1 2">
    <name type="scientific">Daedalea quercina L-15889</name>
    <dbReference type="NCBI Taxonomy" id="1314783"/>
    <lineage>
        <taxon>Eukaryota</taxon>
        <taxon>Fungi</taxon>
        <taxon>Dikarya</taxon>
        <taxon>Basidiomycota</taxon>
        <taxon>Agaricomycotina</taxon>
        <taxon>Agaricomycetes</taxon>
        <taxon>Polyporales</taxon>
        <taxon>Fomitopsis</taxon>
    </lineage>
</organism>